<proteinExistence type="predicted"/>
<sequence length="236" mass="26775">MSDLQSNPTSATAIEVAEDDIMIISDDPTNSLTVDDLPMGVLKDINKQAAIQIIEIFKEKAPSMPPKVRDKIISLLKEGAFHHNKSSRTKPSCHPLAEKMWDKQVKGPWWFNITYEHWFILVGIYGLAKLEASAVGAGIKSSIQRRYGGDLGTDLTWRNHPVDQGQHSRHLLTQLAVRVSELQRTVDQQQKTIQKLVERQQNNQDASQVSDHDELMENWASYYEDEDEGGSFFPFE</sequence>
<dbReference type="Proteomes" id="UP000760494">
    <property type="component" value="Unassembled WGS sequence"/>
</dbReference>
<evidence type="ECO:0000313" key="2">
    <source>
        <dbReference type="Proteomes" id="UP000760494"/>
    </source>
</evidence>
<evidence type="ECO:0000313" key="1">
    <source>
        <dbReference type="EMBL" id="VTT58666.1"/>
    </source>
</evidence>
<dbReference type="EMBL" id="CABFJX010000024">
    <property type="protein sequence ID" value="VTT58666.1"/>
    <property type="molecule type" value="Genomic_DNA"/>
</dbReference>
<accession>A0A5Q3G0U7</accession>
<comment type="caution">
    <text evidence="1">The sequence shown here is derived from an EMBL/GenBank/DDBJ whole genome shotgun (WGS) entry which is preliminary data.</text>
</comment>
<protein>
    <submittedName>
        <fullName evidence="1">Uncharacterized protein</fullName>
    </submittedName>
</protein>
<organism evidence="1 2">
    <name type="scientific">Fusarium fujikuroi</name>
    <name type="common">Bakanae and foot rot disease fungus</name>
    <name type="synonym">Gibberella fujikuroi</name>
    <dbReference type="NCBI Taxonomy" id="5127"/>
    <lineage>
        <taxon>Eukaryota</taxon>
        <taxon>Fungi</taxon>
        <taxon>Dikarya</taxon>
        <taxon>Ascomycota</taxon>
        <taxon>Pezizomycotina</taxon>
        <taxon>Sordariomycetes</taxon>
        <taxon>Hypocreomycetidae</taxon>
        <taxon>Hypocreales</taxon>
        <taxon>Nectriaceae</taxon>
        <taxon>Fusarium</taxon>
        <taxon>Fusarium fujikuroi species complex</taxon>
    </lineage>
</organism>
<name>A0A5Q3G0U7_FUSFU</name>
<dbReference type="AlphaFoldDB" id="A0A5Q3G0U7"/>
<gene>
    <name evidence="1" type="ORF">C2S_3603</name>
</gene>
<reference evidence="1" key="1">
    <citation type="submission" date="2019-05" db="EMBL/GenBank/DDBJ databases">
        <authorList>
            <person name="Piombo E."/>
        </authorList>
    </citation>
    <scope>NUCLEOTIDE SEQUENCE</scope>
    <source>
        <strain evidence="1">C2S</strain>
    </source>
</reference>